<evidence type="ECO:0000256" key="6">
    <source>
        <dbReference type="ARBA" id="ARBA00023136"/>
    </source>
</evidence>
<gene>
    <name evidence="10" type="ORF">ACFFRN_22260</name>
</gene>
<keyword evidence="4 8" id="KW-0812">Transmembrane</keyword>
<feature type="transmembrane region" description="Helical" evidence="8">
    <location>
        <begin position="651"/>
        <end position="671"/>
    </location>
</feature>
<name>A0ABV5Q1L4_9ACTN</name>
<keyword evidence="11" id="KW-1185">Reference proteome</keyword>
<organism evidence="10 11">
    <name type="scientific">Nonomuraea roseola</name>
    <dbReference type="NCBI Taxonomy" id="46179"/>
    <lineage>
        <taxon>Bacteria</taxon>
        <taxon>Bacillati</taxon>
        <taxon>Actinomycetota</taxon>
        <taxon>Actinomycetes</taxon>
        <taxon>Streptosporangiales</taxon>
        <taxon>Streptosporangiaceae</taxon>
        <taxon>Nonomuraea</taxon>
    </lineage>
</organism>
<feature type="transmembrane region" description="Helical" evidence="8">
    <location>
        <begin position="604"/>
        <end position="624"/>
    </location>
</feature>
<evidence type="ECO:0000256" key="8">
    <source>
        <dbReference type="SAM" id="Phobius"/>
    </source>
</evidence>
<protein>
    <submittedName>
        <fullName evidence="10">MMPL family transporter</fullName>
    </submittedName>
</protein>
<proteinExistence type="inferred from homology"/>
<feature type="transmembrane region" description="Helical" evidence="8">
    <location>
        <begin position="181"/>
        <end position="214"/>
    </location>
</feature>
<feature type="region of interest" description="Disordered" evidence="7">
    <location>
        <begin position="885"/>
        <end position="915"/>
    </location>
</feature>
<dbReference type="InterPro" id="IPR050545">
    <property type="entry name" value="Mycobact_MmpL"/>
</dbReference>
<feature type="transmembrane region" description="Helical" evidence="8">
    <location>
        <begin position="226"/>
        <end position="250"/>
    </location>
</feature>
<dbReference type="InterPro" id="IPR000731">
    <property type="entry name" value="SSD"/>
</dbReference>
<dbReference type="PROSITE" id="PS50156">
    <property type="entry name" value="SSD"/>
    <property type="match status" value="1"/>
</dbReference>
<feature type="transmembrane region" description="Helical" evidence="8">
    <location>
        <begin position="271"/>
        <end position="292"/>
    </location>
</feature>
<feature type="transmembrane region" description="Helical" evidence="8">
    <location>
        <begin position="304"/>
        <end position="326"/>
    </location>
</feature>
<feature type="transmembrane region" description="Helical" evidence="8">
    <location>
        <begin position="360"/>
        <end position="378"/>
    </location>
</feature>
<feature type="transmembrane region" description="Helical" evidence="8">
    <location>
        <begin position="565"/>
        <end position="584"/>
    </location>
</feature>
<keyword evidence="6 8" id="KW-0472">Membrane</keyword>
<feature type="domain" description="SSD" evidence="9">
    <location>
        <begin position="194"/>
        <end position="325"/>
    </location>
</feature>
<keyword evidence="5 8" id="KW-1133">Transmembrane helix</keyword>
<feature type="transmembrane region" description="Helical" evidence="8">
    <location>
        <begin position="12"/>
        <end position="32"/>
    </location>
</feature>
<keyword evidence="3" id="KW-1003">Cell membrane</keyword>
<reference evidence="10 11" key="1">
    <citation type="submission" date="2024-09" db="EMBL/GenBank/DDBJ databases">
        <authorList>
            <person name="Sun Q."/>
            <person name="Mori K."/>
        </authorList>
    </citation>
    <scope>NUCLEOTIDE SEQUENCE [LARGE SCALE GENOMIC DNA]</scope>
    <source>
        <strain evidence="10 11">JCM 3323</strain>
    </source>
</reference>
<dbReference type="PANTHER" id="PTHR33406:SF11">
    <property type="entry name" value="MEMBRANE PROTEIN SCO6666-RELATED"/>
    <property type="match status" value="1"/>
</dbReference>
<evidence type="ECO:0000256" key="2">
    <source>
        <dbReference type="ARBA" id="ARBA00010157"/>
    </source>
</evidence>
<dbReference type="Pfam" id="PF03176">
    <property type="entry name" value="MMPL"/>
    <property type="match status" value="2"/>
</dbReference>
<comment type="subcellular location">
    <subcellularLocation>
        <location evidence="1">Cell membrane</location>
        <topology evidence="1">Multi-pass membrane protein</topology>
    </subcellularLocation>
</comment>
<evidence type="ECO:0000313" key="11">
    <source>
        <dbReference type="Proteomes" id="UP001589646"/>
    </source>
</evidence>
<dbReference type="PANTHER" id="PTHR33406">
    <property type="entry name" value="MEMBRANE PROTEIN MJ1562-RELATED"/>
    <property type="match status" value="1"/>
</dbReference>
<evidence type="ECO:0000256" key="7">
    <source>
        <dbReference type="SAM" id="MobiDB-lite"/>
    </source>
</evidence>
<evidence type="ECO:0000256" key="4">
    <source>
        <dbReference type="ARBA" id="ARBA00022692"/>
    </source>
</evidence>
<evidence type="ECO:0000256" key="1">
    <source>
        <dbReference type="ARBA" id="ARBA00004651"/>
    </source>
</evidence>
<dbReference type="InterPro" id="IPR004869">
    <property type="entry name" value="MMPL_dom"/>
</dbReference>
<feature type="transmembrane region" description="Helical" evidence="8">
    <location>
        <begin position="677"/>
        <end position="696"/>
    </location>
</feature>
<dbReference type="Proteomes" id="UP001589646">
    <property type="component" value="Unassembled WGS sequence"/>
</dbReference>
<comment type="similarity">
    <text evidence="2">Belongs to the resistance-nodulation-cell division (RND) (TC 2.A.6) family. MmpL subfamily.</text>
</comment>
<feature type="transmembrane region" description="Helical" evidence="8">
    <location>
        <begin position="536"/>
        <end position="558"/>
    </location>
</feature>
<comment type="caution">
    <text evidence="10">The sequence shown here is derived from an EMBL/GenBank/DDBJ whole genome shotgun (WGS) entry which is preliminary data.</text>
</comment>
<sequence length="942" mass="99693">MFESLGRFVYRGRWTLLVLSVAAAVLVAPYGLELFGRMTDGGFEDPSAESTTSATWNEEWYSGDSPDVVVLYTHPTVSVRDKRYKKAVHDSLRRLPASHVRQLTTYWTARSAKMISDDSRSTYALITLKGDKQAAYAAVEQRLRTVEGLTVKIGGAVPLLRDLNTQTGADLARAEAISMPVLLVLLVLVFGSLVAAGLPLLVGLLAVLGALVLLRLLTEVTDVSVFSLNVVTMLGLGLAIDYSLFVLSAFREEIRRGTSRERAVVATMATAGRTVAFSGLTVATALLGLLLFPQMFLRSIGLGAAAVVLVAMFSALIVLPAVLGILGPRVDALRITPSFGGPRGGGAWHAVASSVMRTPVLYLVGVTAVLVSLALPFVDVKFGNVDHRVLPSRIESRQVAETVDTDFARNTMAPIDVHVLVEREFVDAEPLLPGPLGQGHAVVSPVTPVLPADVKPFADRLRRLEGVTGVDVTGFSQTNGSVRLAVRYEGDPMSSSARSVVTLIRSMTPEPNIRAVVVGGSTAAQMDLMDSLAATLPWMALVVCGATFVLLFAAFGSLLLPLKALLMNVLSIGASFGVIVWAFQYGNLASFLGFTPTGTIEATVTVLILAVVFGLSMDYELFLLSRVRAEWLRTGDNNAAVAVGLQKTGGIITSAALLLLVVIGAFSTAGITIVKLLGVGMFVAIVVDATLVRALLVPATMRLMGEANWWLPGPLRGLHRRIELREPEGKPPSQAVASPAVPRVEPASPAVAPAVPRVEPASRAVASPAVPRVEPASRAVALPAVPRVEPPGGAAGGPEAPRRVVRPNLDGPGWQWAEDDARPSPSLPAPEPVATPLFGMDTDPIPSPMPLPAMPPAVVPVVSGQVGTAAVVRKRGINPYPAAVREPARREAASGGEVTPEEESPRTSECDGEPFGWVKVRPRTRVVRASTDGAGWTWAEVD</sequence>
<evidence type="ECO:0000259" key="9">
    <source>
        <dbReference type="PROSITE" id="PS50156"/>
    </source>
</evidence>
<evidence type="ECO:0000313" key="10">
    <source>
        <dbReference type="EMBL" id="MFB9529337.1"/>
    </source>
</evidence>
<dbReference type="EMBL" id="JBHMCE010000006">
    <property type="protein sequence ID" value="MFB9529337.1"/>
    <property type="molecule type" value="Genomic_DNA"/>
</dbReference>
<dbReference type="SUPFAM" id="SSF82866">
    <property type="entry name" value="Multidrug efflux transporter AcrB transmembrane domain"/>
    <property type="match status" value="2"/>
</dbReference>
<accession>A0ABV5Q1L4</accession>
<dbReference type="RefSeq" id="WP_346128523.1">
    <property type="nucleotide sequence ID" value="NZ_BAAAXC010000015.1"/>
</dbReference>
<evidence type="ECO:0000256" key="5">
    <source>
        <dbReference type="ARBA" id="ARBA00022989"/>
    </source>
</evidence>
<evidence type="ECO:0000256" key="3">
    <source>
        <dbReference type="ARBA" id="ARBA00022475"/>
    </source>
</evidence>
<dbReference type="Gene3D" id="1.20.1640.10">
    <property type="entry name" value="Multidrug efflux transporter AcrB transmembrane domain"/>
    <property type="match status" value="2"/>
</dbReference>